<dbReference type="FunFam" id="1.10.10.60:FF:000218">
    <property type="entry name" value="Myb transcription factor"/>
    <property type="match status" value="1"/>
</dbReference>
<name>A0A8A8GT37_9MAGN</name>
<accession>A0A8A8GT37</accession>
<feature type="domain" description="HTH myb-type" evidence="10">
    <location>
        <begin position="4"/>
        <end position="60"/>
    </location>
</feature>
<keyword evidence="2" id="KW-0677">Repeat</keyword>
<evidence type="ECO:0000256" key="2">
    <source>
        <dbReference type="ARBA" id="ARBA00022737"/>
    </source>
</evidence>
<evidence type="ECO:0000259" key="10">
    <source>
        <dbReference type="PROSITE" id="PS51294"/>
    </source>
</evidence>
<dbReference type="CDD" id="cd00167">
    <property type="entry name" value="SANT"/>
    <property type="match status" value="2"/>
</dbReference>
<dbReference type="PROSITE" id="PS51294">
    <property type="entry name" value="HTH_MYB"/>
    <property type="match status" value="2"/>
</dbReference>
<feature type="compositionally biased region" description="Basic and acidic residues" evidence="8">
    <location>
        <begin position="112"/>
        <end position="133"/>
    </location>
</feature>
<feature type="region of interest" description="Disordered" evidence="8">
    <location>
        <begin position="103"/>
        <end position="164"/>
    </location>
</feature>
<evidence type="ECO:0000313" key="11">
    <source>
        <dbReference type="EMBL" id="QTO65775.1"/>
    </source>
</evidence>
<sequence>MDGSVGVRKGAWSKEEDALLEKCIVKFGEGNWHLVPERAGLNRCRKSCRLRWLNYLSPNIKRGEFGQDEIDLIVRLHKLLGNRWSLIAGRLPGRTANDVKNYWNTHQKKKKEKNEKAVDQSGRESEETSESRSIKPIKPKPRALSVNWPTGTSSNSPGNQNPVKERETRAVLLGRAFGEDGSSGPVRPPSTSYTLDDLFQLETNEDGILVEGNFGTSDLLFDEDPWMN</sequence>
<proteinExistence type="evidence at transcript level"/>
<dbReference type="InterPro" id="IPR001005">
    <property type="entry name" value="SANT/Myb"/>
</dbReference>
<keyword evidence="3" id="KW-0805">Transcription regulation</keyword>
<dbReference type="GO" id="GO:0005634">
    <property type="term" value="C:nucleus"/>
    <property type="evidence" value="ECO:0007669"/>
    <property type="project" value="UniProtKB-SubCell"/>
</dbReference>
<dbReference type="AlphaFoldDB" id="A0A8A8GT37"/>
<dbReference type="SMART" id="SM00717">
    <property type="entry name" value="SANT"/>
    <property type="match status" value="2"/>
</dbReference>
<protein>
    <submittedName>
        <fullName evidence="11">MYB114-like protein</fullName>
    </submittedName>
</protein>
<feature type="domain" description="Myb-like" evidence="9">
    <location>
        <begin position="4"/>
        <end position="56"/>
    </location>
</feature>
<evidence type="ECO:0000256" key="6">
    <source>
        <dbReference type="ARBA" id="ARBA00023163"/>
    </source>
</evidence>
<comment type="subcellular location">
    <subcellularLocation>
        <location evidence="1">Nucleus</location>
    </subcellularLocation>
</comment>
<reference evidence="11" key="1">
    <citation type="submission" date="2020-10" db="EMBL/GenBank/DDBJ databases">
        <authorList>
            <person name="Munoz Gomez S."/>
            <person name="Suarez Baron H."/>
            <person name="Alzate J.F."/>
            <person name="Gonzalez F."/>
            <person name="Pabon Mora N."/>
        </authorList>
    </citation>
    <scope>NUCLEOTIDE SEQUENCE</scope>
</reference>
<evidence type="ECO:0000256" key="5">
    <source>
        <dbReference type="ARBA" id="ARBA00023159"/>
    </source>
</evidence>
<dbReference type="EMBL" id="MW125661">
    <property type="protein sequence ID" value="QTO65775.1"/>
    <property type="molecule type" value="mRNA"/>
</dbReference>
<evidence type="ECO:0000256" key="7">
    <source>
        <dbReference type="ARBA" id="ARBA00023242"/>
    </source>
</evidence>
<gene>
    <name evidence="11" type="primary">MYB114L</name>
</gene>
<dbReference type="InterPro" id="IPR015495">
    <property type="entry name" value="Myb_TF_plants"/>
</dbReference>
<keyword evidence="6" id="KW-0804">Transcription</keyword>
<evidence type="ECO:0000256" key="8">
    <source>
        <dbReference type="SAM" id="MobiDB-lite"/>
    </source>
</evidence>
<keyword evidence="4" id="KW-0238">DNA-binding</keyword>
<evidence type="ECO:0000259" key="9">
    <source>
        <dbReference type="PROSITE" id="PS50090"/>
    </source>
</evidence>
<evidence type="ECO:0000256" key="3">
    <source>
        <dbReference type="ARBA" id="ARBA00023015"/>
    </source>
</evidence>
<feature type="domain" description="Myb-like" evidence="9">
    <location>
        <begin position="57"/>
        <end position="107"/>
    </location>
</feature>
<dbReference type="InterPro" id="IPR017930">
    <property type="entry name" value="Myb_dom"/>
</dbReference>
<dbReference type="SUPFAM" id="SSF46689">
    <property type="entry name" value="Homeodomain-like"/>
    <property type="match status" value="1"/>
</dbReference>
<reference evidence="11" key="2">
    <citation type="journal article" date="2021" name="Front. Plant Sci.">
        <title>Evolution of the subgroup 6 R2R3-MYB genes and their contribution to floral color in the perianth-bearing Piperales.</title>
        <authorList>
            <person name="Munoz-Gomez S."/>
            <person name="Suarez Baron H."/>
            <person name="Alzate J.F."/>
            <person name="Gonzalez F."/>
            <person name="Pabon Mora N."/>
        </authorList>
    </citation>
    <scope>NUCLEOTIDE SEQUENCE</scope>
</reference>
<keyword evidence="7" id="KW-0539">Nucleus</keyword>
<evidence type="ECO:0000256" key="1">
    <source>
        <dbReference type="ARBA" id="ARBA00004123"/>
    </source>
</evidence>
<evidence type="ECO:0000256" key="4">
    <source>
        <dbReference type="ARBA" id="ARBA00023125"/>
    </source>
</evidence>
<dbReference type="Pfam" id="PF00249">
    <property type="entry name" value="Myb_DNA-binding"/>
    <property type="match status" value="2"/>
</dbReference>
<dbReference type="Gene3D" id="1.10.10.60">
    <property type="entry name" value="Homeodomain-like"/>
    <property type="match status" value="2"/>
</dbReference>
<dbReference type="PANTHER" id="PTHR47999">
    <property type="entry name" value="TRANSCRIPTION FACTOR MYB8-RELATED-RELATED"/>
    <property type="match status" value="1"/>
</dbReference>
<dbReference type="InterPro" id="IPR009057">
    <property type="entry name" value="Homeodomain-like_sf"/>
</dbReference>
<organism evidence="11">
    <name type="scientific">Aristolochia praevenosa</name>
    <dbReference type="NCBI Taxonomy" id="316261"/>
    <lineage>
        <taxon>Eukaryota</taxon>
        <taxon>Viridiplantae</taxon>
        <taxon>Streptophyta</taxon>
        <taxon>Embryophyta</taxon>
        <taxon>Tracheophyta</taxon>
        <taxon>Spermatophyta</taxon>
        <taxon>Magnoliopsida</taxon>
        <taxon>Magnoliidae</taxon>
        <taxon>Piperales</taxon>
        <taxon>Aristolochiaceae</taxon>
        <taxon>Aristolochia</taxon>
    </lineage>
</organism>
<dbReference type="GO" id="GO:0003677">
    <property type="term" value="F:DNA binding"/>
    <property type="evidence" value="ECO:0007669"/>
    <property type="project" value="UniProtKB-KW"/>
</dbReference>
<feature type="domain" description="HTH myb-type" evidence="10">
    <location>
        <begin position="61"/>
        <end position="111"/>
    </location>
</feature>
<feature type="compositionally biased region" description="Polar residues" evidence="8">
    <location>
        <begin position="147"/>
        <end position="162"/>
    </location>
</feature>
<dbReference type="PANTHER" id="PTHR47999:SF24">
    <property type="entry name" value="TRANSCRIPTION FACTOR MYB90"/>
    <property type="match status" value="1"/>
</dbReference>
<dbReference type="PROSITE" id="PS50090">
    <property type="entry name" value="MYB_LIKE"/>
    <property type="match status" value="2"/>
</dbReference>
<keyword evidence="5" id="KW-0010">Activator</keyword>